<feature type="region of interest" description="Disordered" evidence="1">
    <location>
        <begin position="264"/>
        <end position="513"/>
    </location>
</feature>
<comment type="caution">
    <text evidence="2">The sequence shown here is derived from an EMBL/GenBank/DDBJ whole genome shotgun (WGS) entry which is preliminary data.</text>
</comment>
<feature type="region of interest" description="Disordered" evidence="1">
    <location>
        <begin position="1"/>
        <end position="152"/>
    </location>
</feature>
<feature type="compositionally biased region" description="Polar residues" evidence="1">
    <location>
        <begin position="576"/>
        <end position="600"/>
    </location>
</feature>
<accession>A0AAV4DIN7</accession>
<feature type="compositionally biased region" description="Acidic residues" evidence="1">
    <location>
        <begin position="350"/>
        <end position="360"/>
    </location>
</feature>
<dbReference type="AlphaFoldDB" id="A0AAV4DIN7"/>
<organism evidence="2 3">
    <name type="scientific">Plakobranchus ocellatus</name>
    <dbReference type="NCBI Taxonomy" id="259542"/>
    <lineage>
        <taxon>Eukaryota</taxon>
        <taxon>Metazoa</taxon>
        <taxon>Spiralia</taxon>
        <taxon>Lophotrochozoa</taxon>
        <taxon>Mollusca</taxon>
        <taxon>Gastropoda</taxon>
        <taxon>Heterobranchia</taxon>
        <taxon>Euthyneura</taxon>
        <taxon>Panpulmonata</taxon>
        <taxon>Sacoglossa</taxon>
        <taxon>Placobranchoidea</taxon>
        <taxon>Plakobranchidae</taxon>
        <taxon>Plakobranchus</taxon>
    </lineage>
</organism>
<feature type="compositionally biased region" description="Low complexity" evidence="1">
    <location>
        <begin position="645"/>
        <end position="671"/>
    </location>
</feature>
<feature type="region of interest" description="Disordered" evidence="1">
    <location>
        <begin position="639"/>
        <end position="692"/>
    </location>
</feature>
<feature type="compositionally biased region" description="Acidic residues" evidence="1">
    <location>
        <begin position="114"/>
        <end position="144"/>
    </location>
</feature>
<feature type="compositionally biased region" description="Polar residues" evidence="1">
    <location>
        <begin position="441"/>
        <end position="451"/>
    </location>
</feature>
<feature type="compositionally biased region" description="Basic and acidic residues" evidence="1">
    <location>
        <begin position="390"/>
        <end position="409"/>
    </location>
</feature>
<feature type="compositionally biased region" description="Low complexity" evidence="1">
    <location>
        <begin position="727"/>
        <end position="757"/>
    </location>
</feature>
<evidence type="ECO:0000313" key="2">
    <source>
        <dbReference type="EMBL" id="GFO44083.1"/>
    </source>
</evidence>
<dbReference type="EMBL" id="BLXT01007928">
    <property type="protein sequence ID" value="GFO44083.1"/>
    <property type="molecule type" value="Genomic_DNA"/>
</dbReference>
<feature type="region of interest" description="Disordered" evidence="1">
    <location>
        <begin position="726"/>
        <end position="759"/>
    </location>
</feature>
<dbReference type="InterPro" id="IPR036770">
    <property type="entry name" value="Ankyrin_rpt-contain_sf"/>
</dbReference>
<feature type="compositionally biased region" description="Basic and acidic residues" evidence="1">
    <location>
        <begin position="36"/>
        <end position="57"/>
    </location>
</feature>
<feature type="compositionally biased region" description="Basic and acidic residues" evidence="1">
    <location>
        <begin position="17"/>
        <end position="29"/>
    </location>
</feature>
<dbReference type="Gene3D" id="1.25.40.20">
    <property type="entry name" value="Ankyrin repeat-containing domain"/>
    <property type="match status" value="1"/>
</dbReference>
<dbReference type="SUPFAM" id="SSF48403">
    <property type="entry name" value="Ankyrin repeat"/>
    <property type="match status" value="1"/>
</dbReference>
<feature type="compositionally biased region" description="Low complexity" evidence="1">
    <location>
        <begin position="88"/>
        <end position="102"/>
    </location>
</feature>
<keyword evidence="3" id="KW-1185">Reference proteome</keyword>
<evidence type="ECO:0000313" key="3">
    <source>
        <dbReference type="Proteomes" id="UP000735302"/>
    </source>
</evidence>
<feature type="region of interest" description="Disordered" evidence="1">
    <location>
        <begin position="576"/>
        <end position="603"/>
    </location>
</feature>
<proteinExistence type="predicted"/>
<evidence type="ECO:0000256" key="1">
    <source>
        <dbReference type="SAM" id="MobiDB-lite"/>
    </source>
</evidence>
<feature type="compositionally biased region" description="Basic and acidic residues" evidence="1">
    <location>
        <begin position="431"/>
        <end position="440"/>
    </location>
</feature>
<name>A0AAV4DIN7_9GAST</name>
<feature type="compositionally biased region" description="Low complexity" evidence="1">
    <location>
        <begin position="679"/>
        <end position="692"/>
    </location>
</feature>
<dbReference type="Proteomes" id="UP000735302">
    <property type="component" value="Unassembled WGS sequence"/>
</dbReference>
<sequence>MTVVSPAGVSMENPSDVTRHTIDEDKQETMDNQIHAVRDDNGSDAKDEVQKIPERKASFPYQEKNAEIKDLPILTIEPATPLPPPQTPDINNNNNNDDGNNNTITKSHLGDPVKEEEEEDGEDMSDEGGEEEEVEEEEEDLEMTTEEKKDMHECVKSGDIDSLEDCLDLPHADINMTWFRENLLMTAIRYGQKEMAEFLLDNGVDHTYTTSIVGMRETGKGKVLERYQLNCRQMAYDKEMFDIVDLIDSLQGQLFPFVRLPERTPRFRRPKPPTPTESETGSDESSSEGADISSDDELLQREVEGLESRSQDYELKQLTKKRRKKKKKAAKDNVGADGEELEQSVPGKGDDDEEDDDGDGERDKTIGAGSGADVDSGHHSLASSKLKVAMLKEHNRLMEKEEREEEIKERRGKSQGGSSGNRGSSKARVVAADDAKEKTGSLKSRAQSEGKSNALGDEEGSAGGEHNKTQDEGYGGSASFHSGAPGESPQQIPPSEQLKPWNVAPKNRIRSTKSALTVRRLVNLRYGRRVLSGASSLPSRYSETGFSSSIPINFEDDIKDDVSNLPLRWRKVSTAGSYSRESRQWHQAHSNESQEESSPGTVEISEIKLISPTSSSSHFTAEPLSQSDNSLGFKSTALPKSIGKSSAPATTTSASLGPDRSSSTSGSDLSSINGRSVKTASQSQTSSSPSQTAAVAGYMRATKSTAIKCRLSPRFAHTYGAMDFHSKPGSSAQASRSSASKSPSPVSPEAAAVSRASTTKRYHIPVLVSDVSEHQKRNRNAISFRS</sequence>
<reference evidence="2 3" key="1">
    <citation type="journal article" date="2021" name="Elife">
        <title>Chloroplast acquisition without the gene transfer in kleptoplastic sea slugs, Plakobranchus ocellatus.</title>
        <authorList>
            <person name="Maeda T."/>
            <person name="Takahashi S."/>
            <person name="Yoshida T."/>
            <person name="Shimamura S."/>
            <person name="Takaki Y."/>
            <person name="Nagai Y."/>
            <person name="Toyoda A."/>
            <person name="Suzuki Y."/>
            <person name="Arimoto A."/>
            <person name="Ishii H."/>
            <person name="Satoh N."/>
            <person name="Nishiyama T."/>
            <person name="Hasebe M."/>
            <person name="Maruyama T."/>
            <person name="Minagawa J."/>
            <person name="Obokata J."/>
            <person name="Shigenobu S."/>
        </authorList>
    </citation>
    <scope>NUCLEOTIDE SEQUENCE [LARGE SCALE GENOMIC DNA]</scope>
</reference>
<feature type="compositionally biased region" description="Basic residues" evidence="1">
    <location>
        <begin position="318"/>
        <end position="329"/>
    </location>
</feature>
<feature type="compositionally biased region" description="Basic and acidic residues" evidence="1">
    <location>
        <begin position="298"/>
        <end position="317"/>
    </location>
</feature>
<protein>
    <submittedName>
        <fullName evidence="2">Uncharacterized protein</fullName>
    </submittedName>
</protein>
<gene>
    <name evidence="2" type="ORF">PoB_007058800</name>
</gene>